<evidence type="ECO:0000256" key="1">
    <source>
        <dbReference type="SAM" id="SignalP"/>
    </source>
</evidence>
<sequence>MRVVVSLPARIAPALVLFASMILPAAHAATSKTIPVVSNPTPIAVYVPPSSLTARTYVPISNMWIEPGKAFADALDEVGKKYFPAMQLVPGATDAPYALLVDMAPKWSRETGKPVLTVKYSVHGLDGKQLLFGSIDQTIRGSNLNAGAATASGLAVQQIMYAIQTRLKPDATQFPANASTAKIDLTPYVDREKPLRTGTAFFVNKTGQLLTAAHVSRDCTLLEAHQDGTTFAVTSRAASDLLDIAVLDSGKPRGTAIALRQGNEIVLGESVTSVGFPLQGLLGDSPNVTRGNISASKGLRGSLGMFQFSAPIQPGNSGGPIVSDNGELLGMAVSTLNAVALAQLGQIPQNVNFALDATYVAKFLQREKVPFDVIRAQGAGSMQAANQAALTNTVQLNCYQ</sequence>
<evidence type="ECO:0008006" key="4">
    <source>
        <dbReference type="Google" id="ProtNLM"/>
    </source>
</evidence>
<comment type="caution">
    <text evidence="2">The sequence shown here is derived from an EMBL/GenBank/DDBJ whole genome shotgun (WGS) entry which is preliminary data.</text>
</comment>
<gene>
    <name evidence="2" type="ORF">GCM10025759_33510</name>
</gene>
<dbReference type="Gene3D" id="2.40.10.10">
    <property type="entry name" value="Trypsin-like serine proteases"/>
    <property type="match status" value="2"/>
</dbReference>
<keyword evidence="1" id="KW-0732">Signal</keyword>
<proteinExistence type="predicted"/>
<dbReference type="SUPFAM" id="SSF50494">
    <property type="entry name" value="Trypsin-like serine proteases"/>
    <property type="match status" value="1"/>
</dbReference>
<feature type="signal peptide" evidence="1">
    <location>
        <begin position="1"/>
        <end position="28"/>
    </location>
</feature>
<dbReference type="PANTHER" id="PTHR43019">
    <property type="entry name" value="SERINE ENDOPROTEASE DEGS"/>
    <property type="match status" value="1"/>
</dbReference>
<dbReference type="EMBL" id="BAABKY010000006">
    <property type="protein sequence ID" value="GAA5082239.1"/>
    <property type="molecule type" value="Genomic_DNA"/>
</dbReference>
<name>A0ABP9LU57_9GAMM</name>
<dbReference type="Pfam" id="PF13365">
    <property type="entry name" value="Trypsin_2"/>
    <property type="match status" value="1"/>
</dbReference>
<reference evidence="3" key="1">
    <citation type="journal article" date="2019" name="Int. J. Syst. Evol. Microbiol.">
        <title>The Global Catalogue of Microorganisms (GCM) 10K type strain sequencing project: providing services to taxonomists for standard genome sequencing and annotation.</title>
        <authorList>
            <consortium name="The Broad Institute Genomics Platform"/>
            <consortium name="The Broad Institute Genome Sequencing Center for Infectious Disease"/>
            <person name="Wu L."/>
            <person name="Ma J."/>
        </authorList>
    </citation>
    <scope>NUCLEOTIDE SEQUENCE [LARGE SCALE GENOMIC DNA]</scope>
    <source>
        <strain evidence="3">JCM 19212</strain>
    </source>
</reference>
<protein>
    <recommendedName>
        <fullName evidence="4">Trypsin-like peptidase domain-containing protein</fullName>
    </recommendedName>
</protein>
<feature type="chain" id="PRO_5045707827" description="Trypsin-like peptidase domain-containing protein" evidence="1">
    <location>
        <begin position="29"/>
        <end position="400"/>
    </location>
</feature>
<keyword evidence="3" id="KW-1185">Reference proteome</keyword>
<dbReference type="Proteomes" id="UP001501083">
    <property type="component" value="Unassembled WGS sequence"/>
</dbReference>
<dbReference type="InterPro" id="IPR009003">
    <property type="entry name" value="Peptidase_S1_PA"/>
</dbReference>
<accession>A0ABP9LU57</accession>
<evidence type="ECO:0000313" key="2">
    <source>
        <dbReference type="EMBL" id="GAA5082239.1"/>
    </source>
</evidence>
<dbReference type="InterPro" id="IPR043504">
    <property type="entry name" value="Peptidase_S1_PA_chymotrypsin"/>
</dbReference>
<evidence type="ECO:0000313" key="3">
    <source>
        <dbReference type="Proteomes" id="UP001501083"/>
    </source>
</evidence>
<dbReference type="PANTHER" id="PTHR43019:SF23">
    <property type="entry name" value="PROTEASE DO-LIKE 5, CHLOROPLASTIC"/>
    <property type="match status" value="1"/>
</dbReference>
<organism evidence="2 3">
    <name type="scientific">Lysobacter panacisoli</name>
    <dbReference type="NCBI Taxonomy" id="1255263"/>
    <lineage>
        <taxon>Bacteria</taxon>
        <taxon>Pseudomonadati</taxon>
        <taxon>Pseudomonadota</taxon>
        <taxon>Gammaproteobacteria</taxon>
        <taxon>Lysobacterales</taxon>
        <taxon>Lysobacteraceae</taxon>
        <taxon>Lysobacter</taxon>
    </lineage>
</organism>